<accession>L0A9L1</accession>
<dbReference type="InParanoid" id="L0A9L1"/>
<protein>
    <recommendedName>
        <fullName evidence="1">UPF0282 protein Calag_0034</fullName>
    </recommendedName>
</protein>
<evidence type="ECO:0000256" key="1">
    <source>
        <dbReference type="HAMAP-Rule" id="MF_01406"/>
    </source>
</evidence>
<dbReference type="PANTHER" id="PTHR43546:SF4">
    <property type="entry name" value="UPF0282 PROTEIN MJ1629"/>
    <property type="match status" value="1"/>
</dbReference>
<proteinExistence type="inferred from homology"/>
<dbReference type="EMBL" id="CP003378">
    <property type="protein sequence ID" value="AFZ69827.1"/>
    <property type="molecule type" value="Genomic_DNA"/>
</dbReference>
<dbReference type="InterPro" id="IPR050114">
    <property type="entry name" value="UPF0173_UPF0282_UlaG_hydrolase"/>
</dbReference>
<dbReference type="InterPro" id="IPR036866">
    <property type="entry name" value="RibonucZ/Hydroxyglut_hydro"/>
</dbReference>
<dbReference type="HOGENOM" id="CLU_079268_0_0_2"/>
<dbReference type="InterPro" id="IPR014426">
    <property type="entry name" value="UPF0282_hydrls"/>
</dbReference>
<dbReference type="Proteomes" id="UP000010469">
    <property type="component" value="Chromosome"/>
</dbReference>
<name>L0A9L1_CALLD</name>
<reference evidence="3" key="1">
    <citation type="submission" date="2012-03" db="EMBL/GenBank/DDBJ databases">
        <title>Complete genome of Caldisphaera lagunensis DSM 15908.</title>
        <authorList>
            <person name="Lucas S."/>
            <person name="Copeland A."/>
            <person name="Lapidus A."/>
            <person name="Glavina del Rio T."/>
            <person name="Dalin E."/>
            <person name="Tice H."/>
            <person name="Bruce D."/>
            <person name="Goodwin L."/>
            <person name="Pitluck S."/>
            <person name="Peters L."/>
            <person name="Mikhailova N."/>
            <person name="Teshima H."/>
            <person name="Kyrpides N."/>
            <person name="Mavromatis K."/>
            <person name="Ivanova N."/>
            <person name="Brettin T."/>
            <person name="Detter J.C."/>
            <person name="Han C."/>
            <person name="Larimer F."/>
            <person name="Land M."/>
            <person name="Hauser L."/>
            <person name="Markowitz V."/>
            <person name="Cheng J.-F."/>
            <person name="Hugenholtz P."/>
            <person name="Woyke T."/>
            <person name="Wu D."/>
            <person name="Spring S."/>
            <person name="Schroeder M."/>
            <person name="Brambilla E."/>
            <person name="Klenk H.-P."/>
            <person name="Eisen J.A."/>
        </authorList>
    </citation>
    <scope>NUCLEOTIDE SEQUENCE [LARGE SCALE GENOMIC DNA]</scope>
    <source>
        <strain evidence="3">DSM 15908 / JCM 11604 / IC-154</strain>
    </source>
</reference>
<dbReference type="GeneID" id="14211294"/>
<dbReference type="Gene3D" id="3.60.15.10">
    <property type="entry name" value="Ribonuclease Z/Hydroxyacylglutathione hydrolase-like"/>
    <property type="match status" value="1"/>
</dbReference>
<organism evidence="2 3">
    <name type="scientific">Caldisphaera lagunensis (strain DSM 15908 / JCM 11604 / ANMR 0165 / IC-154)</name>
    <dbReference type="NCBI Taxonomy" id="1056495"/>
    <lineage>
        <taxon>Archaea</taxon>
        <taxon>Thermoproteota</taxon>
        <taxon>Thermoprotei</taxon>
        <taxon>Acidilobales</taxon>
        <taxon>Caldisphaeraceae</taxon>
        <taxon>Caldisphaera</taxon>
    </lineage>
</organism>
<dbReference type="HAMAP" id="MF_01406">
    <property type="entry name" value="UPF0282"/>
    <property type="match status" value="1"/>
</dbReference>
<keyword evidence="2" id="KW-0378">Hydrolase</keyword>
<dbReference type="RefSeq" id="WP_015231725.1">
    <property type="nucleotide sequence ID" value="NC_019791.1"/>
</dbReference>
<dbReference type="GO" id="GO:0016787">
    <property type="term" value="F:hydrolase activity"/>
    <property type="evidence" value="ECO:0007669"/>
    <property type="project" value="UniProtKB-KW"/>
</dbReference>
<dbReference type="STRING" id="1056495.Calag_0034"/>
<dbReference type="PIRSF" id="PIRSF004944">
    <property type="entry name" value="UCP004944_hydrls"/>
    <property type="match status" value="1"/>
</dbReference>
<sequence length="296" mass="33681">MKFIKIGKFNVSILGSDSFGVRSLATFVNVCNKNIGIDLGASLAPRRYGLPPHKIELERLSKVLLEIENAINISDYIIITHYHYDHYIKDKPNLYYGKTLFIKDPKKNVNRSQSYRAKVFLIDNEVQNKANVNIADNNKFDFGDLKLEFSNALWHGEDKTKVGKLVMARIICNDQSIIFGSDTQGPGNQEALEKLIEWKGAELLIISGPPTYFAGYKVSQESVEKGLENMKSLIEKHVSKIIIADHHLLRDIHYKDILKDHYKLANDNGVSLITAAEFMGYPIDQLEARRKELWGK</sequence>
<keyword evidence="3" id="KW-1185">Reference proteome</keyword>
<comment type="similarity">
    <text evidence="1">Belongs to the UPF0282 family.</text>
</comment>
<dbReference type="AlphaFoldDB" id="L0A9L1"/>
<dbReference type="PANTHER" id="PTHR43546">
    <property type="entry name" value="UPF0173 METAL-DEPENDENT HYDROLASE MJ1163-RELATED"/>
    <property type="match status" value="1"/>
</dbReference>
<gene>
    <name evidence="2" type="ordered locus">Calag_0034</name>
</gene>
<dbReference type="KEGG" id="clg:Calag_0034"/>
<evidence type="ECO:0000313" key="2">
    <source>
        <dbReference type="EMBL" id="AFZ69827.1"/>
    </source>
</evidence>
<dbReference type="eggNOG" id="arCOG00969">
    <property type="taxonomic scope" value="Archaea"/>
</dbReference>
<dbReference type="SUPFAM" id="SSF56281">
    <property type="entry name" value="Metallo-hydrolase/oxidoreductase"/>
    <property type="match status" value="1"/>
</dbReference>
<evidence type="ECO:0000313" key="3">
    <source>
        <dbReference type="Proteomes" id="UP000010469"/>
    </source>
</evidence>